<comment type="caution">
    <text evidence="4">The sequence shown here is derived from an EMBL/GenBank/DDBJ whole genome shotgun (WGS) entry which is preliminary data.</text>
</comment>
<evidence type="ECO:0000313" key="5">
    <source>
        <dbReference type="Proteomes" id="UP000215367"/>
    </source>
</evidence>
<name>A0A235H5B8_AZOBR</name>
<proteinExistence type="predicted"/>
<evidence type="ECO:0000256" key="1">
    <source>
        <dbReference type="ARBA" id="ARBA00022801"/>
    </source>
</evidence>
<dbReference type="GO" id="GO:0016020">
    <property type="term" value="C:membrane"/>
    <property type="evidence" value="ECO:0007669"/>
    <property type="project" value="InterPro"/>
</dbReference>
<evidence type="ECO:0000313" key="4">
    <source>
        <dbReference type="EMBL" id="OYD81000.1"/>
    </source>
</evidence>
<dbReference type="SUPFAM" id="SSF158472">
    <property type="entry name" value="HAMP domain-like"/>
    <property type="match status" value="1"/>
</dbReference>
<dbReference type="Proteomes" id="UP000215367">
    <property type="component" value="Unassembled WGS sequence"/>
</dbReference>
<dbReference type="InterPro" id="IPR052016">
    <property type="entry name" value="Bact_Sigma-Reg"/>
</dbReference>
<evidence type="ECO:0000259" key="3">
    <source>
        <dbReference type="PROSITE" id="PS50885"/>
    </source>
</evidence>
<feature type="domain" description="HAMP" evidence="3">
    <location>
        <begin position="281"/>
        <end position="334"/>
    </location>
</feature>
<reference evidence="4 5" key="1">
    <citation type="submission" date="2017-07" db="EMBL/GenBank/DDBJ databases">
        <title>Whole genome sequence of Azospirillum brasilense 2A1, a potential biofertilizer strain.</title>
        <authorList>
            <person name="Fontana C.A."/>
            <person name="Toffoli L.M."/>
            <person name="Salazar S.M."/>
            <person name="Puglisi E."/>
            <person name="Pedraza R."/>
            <person name="Bassi D."/>
            <person name="Cocconcelli P.S."/>
        </authorList>
    </citation>
    <scope>NUCLEOTIDE SEQUENCE [LARGE SCALE GENOMIC DNA]</scope>
    <source>
        <strain evidence="4 5">2A1</strain>
        <plasmid evidence="4">unnamed</plasmid>
    </source>
</reference>
<dbReference type="RefSeq" id="WP_094306706.1">
    <property type="nucleotide sequence ID" value="NZ_NOWT01000040.1"/>
</dbReference>
<protein>
    <submittedName>
        <fullName evidence="4">Serine phosphatase</fullName>
    </submittedName>
</protein>
<gene>
    <name evidence="4" type="ORF">CHT98_28215</name>
</gene>
<keyword evidence="2" id="KW-0812">Transmembrane</keyword>
<dbReference type="PANTHER" id="PTHR43156:SF9">
    <property type="entry name" value="HAMP DOMAIN-CONTAINING PROTEIN"/>
    <property type="match status" value="1"/>
</dbReference>
<dbReference type="InterPro" id="IPR003660">
    <property type="entry name" value="HAMP_dom"/>
</dbReference>
<dbReference type="SMART" id="SM00331">
    <property type="entry name" value="PP2C_SIG"/>
    <property type="match status" value="1"/>
</dbReference>
<dbReference type="Pfam" id="PF07228">
    <property type="entry name" value="SpoIIE"/>
    <property type="match status" value="1"/>
</dbReference>
<evidence type="ECO:0000256" key="2">
    <source>
        <dbReference type="SAM" id="Phobius"/>
    </source>
</evidence>
<dbReference type="GO" id="GO:0016791">
    <property type="term" value="F:phosphatase activity"/>
    <property type="evidence" value="ECO:0007669"/>
    <property type="project" value="TreeGrafter"/>
</dbReference>
<dbReference type="GO" id="GO:0007165">
    <property type="term" value="P:signal transduction"/>
    <property type="evidence" value="ECO:0007669"/>
    <property type="project" value="InterPro"/>
</dbReference>
<dbReference type="Gene3D" id="6.10.340.10">
    <property type="match status" value="1"/>
</dbReference>
<dbReference type="InterPro" id="IPR001932">
    <property type="entry name" value="PPM-type_phosphatase-like_dom"/>
</dbReference>
<dbReference type="PANTHER" id="PTHR43156">
    <property type="entry name" value="STAGE II SPORULATION PROTEIN E-RELATED"/>
    <property type="match status" value="1"/>
</dbReference>
<keyword evidence="2" id="KW-1133">Transmembrane helix</keyword>
<dbReference type="PROSITE" id="PS50885">
    <property type="entry name" value="HAMP"/>
    <property type="match status" value="1"/>
</dbReference>
<dbReference type="AlphaFoldDB" id="A0A235H5B8"/>
<keyword evidence="1" id="KW-0378">Hydrolase</keyword>
<dbReference type="Gene3D" id="3.60.40.10">
    <property type="entry name" value="PPM-type phosphatase domain"/>
    <property type="match status" value="1"/>
</dbReference>
<keyword evidence="2" id="KW-0472">Membrane</keyword>
<organism evidence="4 5">
    <name type="scientific">Azospirillum brasilense</name>
    <dbReference type="NCBI Taxonomy" id="192"/>
    <lineage>
        <taxon>Bacteria</taxon>
        <taxon>Pseudomonadati</taxon>
        <taxon>Pseudomonadota</taxon>
        <taxon>Alphaproteobacteria</taxon>
        <taxon>Rhodospirillales</taxon>
        <taxon>Azospirillaceae</taxon>
        <taxon>Azospirillum</taxon>
    </lineage>
</organism>
<sequence>MTGLRQRMTVAAAVVVLAVLVTAAVFALLRIESGATRHAEDEGRVTLRLWEGLLDQSAAAARVAVGDPRLTDALERGNAAAAAERLGGLGFTAATVVNGAGQTLLAVPADQPIRLLDERRIGQVLARNDTQDGLALTGGAAQLLLARPLGPQRPADRALVATRPLTGSLEALAGILGGSAFLVGSDGRLYGHAGPLAWADVRPAAERGEEVQATIGARGYGVRKLRLPKVAGTEGDGTLYLVTVRETTLAAMADSLLDSSAILVVLMVLVAGTLGLDWYFRRVFTPVYASMSALSALAAGDTGVAVLGAERTDEAGQLARTVEVFRSRSRALRDAEERRARHWLRQQSFIRRQMLRLSETLPEQGRRELLADLARIEAASEGRTPCARTDDPGALAVAFEVMAERVRDQHTALDAMVRQLQSALDTRTELLELQKQFEIARRMQAAILPPDLTTAPDLEADLEASGLMRPAAEFDGSFYDFFLTADGSLAVLIGQVSGGGLAAGFMTVTARAALRTLAAAGLGPAACLTGANRLLAADNAAGLSIGLAMGIVSPRSRRLVFAAAGVPEPFLLRRFGDVVDLPVAANPPLGLDPAMAAVETALDLPVPSTLVLCNGGLLDGENRFGVAFGRARLTGILGNLDDLSAASVTAAVSAGLAEHGGGAAMAVDRLCVALRVRA</sequence>
<keyword evidence="4" id="KW-0614">Plasmid</keyword>
<dbReference type="EMBL" id="NOWT01000040">
    <property type="protein sequence ID" value="OYD81000.1"/>
    <property type="molecule type" value="Genomic_DNA"/>
</dbReference>
<dbReference type="InterPro" id="IPR036457">
    <property type="entry name" value="PPM-type-like_dom_sf"/>
</dbReference>
<feature type="transmembrane region" description="Helical" evidence="2">
    <location>
        <begin position="261"/>
        <end position="280"/>
    </location>
</feature>
<accession>A0A235H5B8</accession>
<geneLocation type="plasmid" evidence="4">
    <name>unnamed</name>
</geneLocation>